<feature type="coiled-coil region" evidence="11">
    <location>
        <begin position="89"/>
        <end position="116"/>
    </location>
</feature>
<evidence type="ECO:0000256" key="7">
    <source>
        <dbReference type="ARBA" id="ARBA00022989"/>
    </source>
</evidence>
<keyword evidence="3 12" id="KW-0812">Transmembrane</keyword>
<keyword evidence="11" id="KW-0175">Coiled coil</keyword>
<evidence type="ECO:0000256" key="8">
    <source>
        <dbReference type="ARBA" id="ARBA00023049"/>
    </source>
</evidence>
<evidence type="ECO:0000259" key="13">
    <source>
        <dbReference type="Pfam" id="PF01435"/>
    </source>
</evidence>
<comment type="cofactor">
    <cofactor evidence="10">
        <name>Zn(2+)</name>
        <dbReference type="ChEBI" id="CHEBI:29105"/>
    </cofactor>
    <text evidence="10">Binds 1 zinc ion per subunit.</text>
</comment>
<feature type="domain" description="Peptidase M48" evidence="13">
    <location>
        <begin position="185"/>
        <end position="408"/>
    </location>
</feature>
<dbReference type="InterPro" id="IPR001915">
    <property type="entry name" value="Peptidase_M48"/>
</dbReference>
<dbReference type="EMBL" id="AMFJ01000608">
    <property type="protein sequence ID" value="EKE26986.1"/>
    <property type="molecule type" value="Genomic_DNA"/>
</dbReference>
<organism evidence="14">
    <name type="scientific">uncultured bacterium</name>
    <name type="common">gcode 4</name>
    <dbReference type="NCBI Taxonomy" id="1234023"/>
    <lineage>
        <taxon>Bacteria</taxon>
        <taxon>environmental samples</taxon>
    </lineage>
</organism>
<comment type="similarity">
    <text evidence="10">Belongs to the peptidase M48 family.</text>
</comment>
<evidence type="ECO:0000256" key="6">
    <source>
        <dbReference type="ARBA" id="ARBA00022833"/>
    </source>
</evidence>
<keyword evidence="6 10" id="KW-0862">Zinc</keyword>
<dbReference type="GO" id="GO:0006508">
    <property type="term" value="P:proteolysis"/>
    <property type="evidence" value="ECO:0007669"/>
    <property type="project" value="UniProtKB-KW"/>
</dbReference>
<keyword evidence="9 12" id="KW-0472">Membrane</keyword>
<dbReference type="GO" id="GO:0046872">
    <property type="term" value="F:metal ion binding"/>
    <property type="evidence" value="ECO:0007669"/>
    <property type="project" value="UniProtKB-KW"/>
</dbReference>
<keyword evidence="1" id="KW-1003">Cell membrane</keyword>
<sequence length="409" mass="48294">MSVIWLQSSIWSNRFKTLILIILFPVLVFGLIFLVVYFWWLYNMNFKNISVITEDLQDDTLDFQSLSNQQIELTNQIISLKQIEWGINDAQVKQQINNLQLQLDQINEKISIYMNSLDPTKPSNDIPKEIPKKDIPVDLIKESFLFSLNIFKFLWPVILVWALISFMFYRQIIFAFTDAKAITRKENPEIYNIVENLCISRWLPTPNIWILEDDSLNAFAVGWNPKKAWIVFSRWIINKLNKQEIEAVAAHELTHIINKDWLLLVTVIVFIWAVAAIWEIMFRSARYMWWSKNSNSKWNQLQLFFILLWLALLFLWYMVLPLVQLAVSRKREYLADAGSVELTKDKYSMITALQNISQDSTIESIKKDSISALCIESPFPKAKWFMSHFHEFFSTHPSIENRVAMLEKY</sequence>
<dbReference type="GO" id="GO:0004222">
    <property type="term" value="F:metalloendopeptidase activity"/>
    <property type="evidence" value="ECO:0007669"/>
    <property type="project" value="InterPro"/>
</dbReference>
<keyword evidence="4" id="KW-0479">Metal-binding</keyword>
<evidence type="ECO:0000256" key="12">
    <source>
        <dbReference type="SAM" id="Phobius"/>
    </source>
</evidence>
<evidence type="ECO:0000256" key="3">
    <source>
        <dbReference type="ARBA" id="ARBA00022692"/>
    </source>
</evidence>
<feature type="transmembrane region" description="Helical" evidence="12">
    <location>
        <begin position="301"/>
        <end position="323"/>
    </location>
</feature>
<evidence type="ECO:0000256" key="9">
    <source>
        <dbReference type="ARBA" id="ARBA00023136"/>
    </source>
</evidence>
<keyword evidence="7 12" id="KW-1133">Transmembrane helix</keyword>
<dbReference type="CDD" id="cd07340">
    <property type="entry name" value="M48B_Htpx_like"/>
    <property type="match status" value="1"/>
</dbReference>
<evidence type="ECO:0000313" key="14">
    <source>
        <dbReference type="EMBL" id="EKE26986.1"/>
    </source>
</evidence>
<keyword evidence="5 10" id="KW-0378">Hydrolase</keyword>
<evidence type="ECO:0000256" key="2">
    <source>
        <dbReference type="ARBA" id="ARBA00022670"/>
    </source>
</evidence>
<dbReference type="AlphaFoldDB" id="K2F758"/>
<dbReference type="PANTHER" id="PTHR43221:SF2">
    <property type="entry name" value="PROTEASE HTPX HOMOLOG"/>
    <property type="match status" value="1"/>
</dbReference>
<dbReference type="InterPro" id="IPR050083">
    <property type="entry name" value="HtpX_protease"/>
</dbReference>
<evidence type="ECO:0000256" key="10">
    <source>
        <dbReference type="RuleBase" id="RU003983"/>
    </source>
</evidence>
<feature type="transmembrane region" description="Helical" evidence="12">
    <location>
        <begin position="261"/>
        <end position="281"/>
    </location>
</feature>
<proteinExistence type="inferred from homology"/>
<reference evidence="14" key="1">
    <citation type="journal article" date="2012" name="Science">
        <title>Fermentation, hydrogen, and sulfur metabolism in multiple uncultivated bacterial phyla.</title>
        <authorList>
            <person name="Wrighton K.C."/>
            <person name="Thomas B.C."/>
            <person name="Sharon I."/>
            <person name="Miller C.S."/>
            <person name="Castelle C.J."/>
            <person name="VerBerkmoes N.C."/>
            <person name="Wilkins M.J."/>
            <person name="Hettich R.L."/>
            <person name="Lipton M.S."/>
            <person name="Williams K.H."/>
            <person name="Long P.E."/>
            <person name="Banfield J.F."/>
        </authorList>
    </citation>
    <scope>NUCLEOTIDE SEQUENCE [LARGE SCALE GENOMIC DNA]</scope>
</reference>
<dbReference type="Gene3D" id="3.30.2010.10">
    <property type="entry name" value="Metalloproteases ('zincins'), catalytic domain"/>
    <property type="match status" value="1"/>
</dbReference>
<gene>
    <name evidence="14" type="ORF">ACD_4C00092G0002</name>
</gene>
<evidence type="ECO:0000256" key="5">
    <source>
        <dbReference type="ARBA" id="ARBA00022801"/>
    </source>
</evidence>
<keyword evidence="8 10" id="KW-0482">Metalloprotease</keyword>
<evidence type="ECO:0000256" key="11">
    <source>
        <dbReference type="SAM" id="Coils"/>
    </source>
</evidence>
<feature type="transmembrane region" description="Helical" evidence="12">
    <location>
        <begin position="18"/>
        <end position="40"/>
    </location>
</feature>
<keyword evidence="2 10" id="KW-0645">Protease</keyword>
<dbReference type="Pfam" id="PF01435">
    <property type="entry name" value="Peptidase_M48"/>
    <property type="match status" value="1"/>
</dbReference>
<comment type="caution">
    <text evidence="14">The sequence shown here is derived from an EMBL/GenBank/DDBJ whole genome shotgun (WGS) entry which is preliminary data.</text>
</comment>
<name>K2F758_9BACT</name>
<evidence type="ECO:0000256" key="1">
    <source>
        <dbReference type="ARBA" id="ARBA00022475"/>
    </source>
</evidence>
<dbReference type="PANTHER" id="PTHR43221">
    <property type="entry name" value="PROTEASE HTPX"/>
    <property type="match status" value="1"/>
</dbReference>
<protein>
    <recommendedName>
        <fullName evidence="13">Peptidase M48 domain-containing protein</fullName>
    </recommendedName>
</protein>
<accession>K2F758</accession>
<evidence type="ECO:0000256" key="4">
    <source>
        <dbReference type="ARBA" id="ARBA00022723"/>
    </source>
</evidence>
<feature type="transmembrane region" description="Helical" evidence="12">
    <location>
        <begin position="153"/>
        <end position="176"/>
    </location>
</feature>